<evidence type="ECO:0000259" key="10">
    <source>
        <dbReference type="Pfam" id="PF25954"/>
    </source>
</evidence>
<organism evidence="11 12">
    <name type="scientific">Aeromonas veronii</name>
    <dbReference type="NCBI Taxonomy" id="654"/>
    <lineage>
        <taxon>Bacteria</taxon>
        <taxon>Pseudomonadati</taxon>
        <taxon>Pseudomonadota</taxon>
        <taxon>Gammaproteobacteria</taxon>
        <taxon>Aeromonadales</taxon>
        <taxon>Aeromonadaceae</taxon>
        <taxon>Aeromonas</taxon>
    </lineage>
</organism>
<name>A0A4S5CMX4_AERVE</name>
<evidence type="ECO:0000256" key="1">
    <source>
        <dbReference type="ARBA" id="ARBA00004167"/>
    </source>
</evidence>
<dbReference type="InterPro" id="IPR050739">
    <property type="entry name" value="MFP"/>
</dbReference>
<evidence type="ECO:0000259" key="9">
    <source>
        <dbReference type="Pfam" id="PF25917"/>
    </source>
</evidence>
<evidence type="ECO:0000256" key="7">
    <source>
        <dbReference type="SAM" id="Phobius"/>
    </source>
</evidence>
<dbReference type="GO" id="GO:0016020">
    <property type="term" value="C:membrane"/>
    <property type="evidence" value="ECO:0007669"/>
    <property type="project" value="UniProtKB-SubCell"/>
</dbReference>
<dbReference type="AlphaFoldDB" id="A0A4S5CMX4"/>
<evidence type="ECO:0000256" key="4">
    <source>
        <dbReference type="ARBA" id="ARBA00022989"/>
    </source>
</evidence>
<dbReference type="EMBL" id="SSUX01000005">
    <property type="protein sequence ID" value="THJ45885.1"/>
    <property type="molecule type" value="Genomic_DNA"/>
</dbReference>
<dbReference type="SUPFAM" id="SSF111369">
    <property type="entry name" value="HlyD-like secretion proteins"/>
    <property type="match status" value="2"/>
</dbReference>
<evidence type="ECO:0000256" key="5">
    <source>
        <dbReference type="ARBA" id="ARBA00023136"/>
    </source>
</evidence>
<sequence length="374" mass="40432">MSDPKSAATEKTAATVPAAQDKTKQARSLTYGIFLAVFILWIYSLWADRVTPMTDMGRVNGEVIRLAPQVSGPVDSIHAANNDEVSKGQLLVTIEKAPFELEEKAAELALQQAAQSYHADSASIKVAKANEASARAAANNARLQVERYRALLKKGTISRAAMDDSLTQLQTAEANLAQTVSALEKARFEIGPRGEENPEIQAVLNKRAQARLNLEHTELKAPANGVITNLALAKGNYASAGQPLLTFINTDKLWLTAMVRENSLAYLKRDDTVKLVFDAYPGQVFTGKITSIGFGSSGNGSLQVNAGTGLLDSPTSQPSAQRFPVNIQFDDLPAGVNPRFGGRAVVAFYPGESYLGERLADIWIWAWSYISYVS</sequence>
<dbReference type="Gene3D" id="2.40.30.170">
    <property type="match status" value="1"/>
</dbReference>
<dbReference type="Pfam" id="PF25954">
    <property type="entry name" value="Beta-barrel_RND_2"/>
    <property type="match status" value="1"/>
</dbReference>
<comment type="subcellular location">
    <subcellularLocation>
        <location evidence="1">Membrane</location>
        <topology evidence="1">Single-pass membrane protein</topology>
    </subcellularLocation>
</comment>
<feature type="domain" description="Multidrug resistance protein MdtA-like alpha-helical hairpin" evidence="8">
    <location>
        <begin position="125"/>
        <end position="189"/>
    </location>
</feature>
<keyword evidence="6" id="KW-0175">Coiled coil</keyword>
<accession>A0A4S5CMX4</accession>
<evidence type="ECO:0000259" key="8">
    <source>
        <dbReference type="Pfam" id="PF25876"/>
    </source>
</evidence>
<dbReference type="InterPro" id="IPR058625">
    <property type="entry name" value="MdtA-like_BSH"/>
</dbReference>
<evidence type="ECO:0000256" key="3">
    <source>
        <dbReference type="ARBA" id="ARBA00022692"/>
    </source>
</evidence>
<comment type="similarity">
    <text evidence="2">Belongs to the membrane fusion protein (MFP) (TC 8.A.1) family.</text>
</comment>
<dbReference type="Gene3D" id="1.10.287.470">
    <property type="entry name" value="Helix hairpin bin"/>
    <property type="match status" value="1"/>
</dbReference>
<reference evidence="11 12" key="1">
    <citation type="submission" date="2019-04" db="EMBL/GenBank/DDBJ databases">
        <title>Comparative genomics of Aeromonas veronii strains pathogenic to fish.</title>
        <authorList>
            <person name="Cascarano M.C."/>
            <person name="Smyrli M."/>
            <person name="Katharios P."/>
        </authorList>
    </citation>
    <scope>NUCLEOTIDE SEQUENCE [LARGE SCALE GENOMIC DNA]</scope>
    <source>
        <strain evidence="11 12">XU1</strain>
    </source>
</reference>
<keyword evidence="4 7" id="KW-1133">Transmembrane helix</keyword>
<evidence type="ECO:0000256" key="2">
    <source>
        <dbReference type="ARBA" id="ARBA00009477"/>
    </source>
</evidence>
<evidence type="ECO:0000313" key="11">
    <source>
        <dbReference type="EMBL" id="THJ45885.1"/>
    </source>
</evidence>
<proteinExistence type="inferred from homology"/>
<evidence type="ECO:0000256" key="6">
    <source>
        <dbReference type="SAM" id="Coils"/>
    </source>
</evidence>
<gene>
    <name evidence="11" type="ORF">E8Q35_09440</name>
</gene>
<protein>
    <submittedName>
        <fullName evidence="11">HlyD family secretion protein</fullName>
    </submittedName>
</protein>
<dbReference type="Proteomes" id="UP000309618">
    <property type="component" value="Unassembled WGS sequence"/>
</dbReference>
<feature type="transmembrane region" description="Helical" evidence="7">
    <location>
        <begin position="29"/>
        <end position="46"/>
    </location>
</feature>
<feature type="coiled-coil region" evidence="6">
    <location>
        <begin position="126"/>
        <end position="220"/>
    </location>
</feature>
<dbReference type="RefSeq" id="WP_136501636.1">
    <property type="nucleotide sequence ID" value="NZ_JAAQQO010000003.1"/>
</dbReference>
<dbReference type="Pfam" id="PF25917">
    <property type="entry name" value="BSH_RND"/>
    <property type="match status" value="1"/>
</dbReference>
<keyword evidence="5 7" id="KW-0472">Membrane</keyword>
<dbReference type="PANTHER" id="PTHR30386">
    <property type="entry name" value="MEMBRANE FUSION SUBUNIT OF EMRAB-TOLC MULTIDRUG EFFLUX PUMP"/>
    <property type="match status" value="1"/>
</dbReference>
<dbReference type="InterPro" id="IPR058624">
    <property type="entry name" value="MdtA-like_HH"/>
</dbReference>
<feature type="domain" description="Multidrug resistance protein MdtA-like barrel-sandwich hybrid" evidence="9">
    <location>
        <begin position="63"/>
        <end position="244"/>
    </location>
</feature>
<dbReference type="InterPro" id="IPR058792">
    <property type="entry name" value="Beta-barrel_RND_2"/>
</dbReference>
<comment type="caution">
    <text evidence="11">The sequence shown here is derived from an EMBL/GenBank/DDBJ whole genome shotgun (WGS) entry which is preliminary data.</text>
</comment>
<dbReference type="PANTHER" id="PTHR30386:SF26">
    <property type="entry name" value="TRANSPORT PROTEIN COMB"/>
    <property type="match status" value="1"/>
</dbReference>
<evidence type="ECO:0000313" key="12">
    <source>
        <dbReference type="Proteomes" id="UP000309618"/>
    </source>
</evidence>
<keyword evidence="3 7" id="KW-0812">Transmembrane</keyword>
<feature type="domain" description="CusB-like beta-barrel" evidence="10">
    <location>
        <begin position="252"/>
        <end position="292"/>
    </location>
</feature>
<dbReference type="Pfam" id="PF25876">
    <property type="entry name" value="HH_MFP_RND"/>
    <property type="match status" value="1"/>
</dbReference>